<organism evidence="1">
    <name type="scientific">uncultured Flavobacteriia bacterium</name>
    <dbReference type="NCBI Taxonomy" id="212695"/>
    <lineage>
        <taxon>Bacteria</taxon>
        <taxon>Pseudomonadati</taxon>
        <taxon>Bacteroidota</taxon>
        <taxon>Flavobacteriia</taxon>
        <taxon>environmental samples</taxon>
    </lineage>
</organism>
<protein>
    <submittedName>
        <fullName evidence="1">Uncharacterized protein</fullName>
    </submittedName>
</protein>
<dbReference type="EMBL" id="FO117597">
    <property type="protein sequence ID" value="CCG00070.1"/>
    <property type="molecule type" value="Genomic_DNA"/>
</dbReference>
<reference evidence="1" key="2">
    <citation type="submission" date="2012-02" db="EMBL/GenBank/DDBJ databases">
        <authorList>
            <person name="Genoscope - CEA"/>
        </authorList>
    </citation>
    <scope>NUCLEOTIDE SEQUENCE</scope>
</reference>
<reference evidence="1" key="1">
    <citation type="journal article" date="2012" name="Environ. Microbiol.">
        <title>Genomic content of uncultured Bacteroidetes from contrasting oceanic provinces in the North Atlantic Ocean.</title>
        <authorList>
            <person name="Gomez-Pereira P.R."/>
            <person name="Schuler M."/>
            <person name="Fuchs B.M."/>
            <person name="Bennke C."/>
            <person name="Teeling H."/>
            <person name="Waldmann J."/>
            <person name="Richter M."/>
            <person name="Barbe V."/>
            <person name="Bataille E."/>
            <person name="Glockner F.O."/>
            <person name="Amann R."/>
        </authorList>
    </citation>
    <scope>NUCLEOTIDE SEQUENCE</scope>
</reference>
<dbReference type="AlphaFoldDB" id="H6RGA9"/>
<evidence type="ECO:0000313" key="1">
    <source>
        <dbReference type="EMBL" id="CCG00070.1"/>
    </source>
</evidence>
<proteinExistence type="predicted"/>
<accession>H6RGA9</accession>
<sequence length="74" mass="8121">MNIAVVCLKTIKDLEALYKTRTSIKGEEELAHLNVNDNFATQTSINSKQIIAVESASFGRGNLGPSKKQLVRNC</sequence>
<name>H6RGA9_9BACT</name>
<gene>
    <name evidence="1" type="ORF">VIS_S3CHB70031</name>
</gene>